<dbReference type="HOGENOM" id="CLU_1322513_0_0_1"/>
<gene>
    <name evidence="1" type="ORF">ARALYDRAFT_350057</name>
</gene>
<sequence length="208" mass="23813">MPLREIVSDFVEYFVVGDYSFKLKFGKILFEEHSKVKGEFDISLLEDEMSLLRNKSSSVSMKESHLARLNEIVDGWISYDLLEVSNDDKKMREAFLQIGEAKNAQMVLEREEAKKLGKLLGSPKTSLLQMYLMETMMNLMLGSHHRLGRKDSHVSQVVLLVSEVKVNSIRVKVYQISNVLGSLKSVYQSQVHVLKYLDRNISIGNILI</sequence>
<evidence type="ECO:0000313" key="2">
    <source>
        <dbReference type="Proteomes" id="UP000008694"/>
    </source>
</evidence>
<proteinExistence type="predicted"/>
<evidence type="ECO:0000313" key="1">
    <source>
        <dbReference type="EMBL" id="EFH49597.1"/>
    </source>
</evidence>
<dbReference type="Proteomes" id="UP000008694">
    <property type="component" value="Unassembled WGS sequence"/>
</dbReference>
<reference evidence="2" key="1">
    <citation type="journal article" date="2011" name="Nat. Genet.">
        <title>The Arabidopsis lyrata genome sequence and the basis of rapid genome size change.</title>
        <authorList>
            <person name="Hu T.T."/>
            <person name="Pattyn P."/>
            <person name="Bakker E.G."/>
            <person name="Cao J."/>
            <person name="Cheng J.-F."/>
            <person name="Clark R.M."/>
            <person name="Fahlgren N."/>
            <person name="Fawcett J.A."/>
            <person name="Grimwood J."/>
            <person name="Gundlach H."/>
            <person name="Haberer G."/>
            <person name="Hollister J.D."/>
            <person name="Ossowski S."/>
            <person name="Ottilar R.P."/>
            <person name="Salamov A.A."/>
            <person name="Schneeberger K."/>
            <person name="Spannagl M."/>
            <person name="Wang X."/>
            <person name="Yang L."/>
            <person name="Nasrallah M.E."/>
            <person name="Bergelson J."/>
            <person name="Carrington J.C."/>
            <person name="Gaut B.S."/>
            <person name="Schmutz J."/>
            <person name="Mayer K.F.X."/>
            <person name="Van de Peer Y."/>
            <person name="Grigoriev I.V."/>
            <person name="Nordborg M."/>
            <person name="Weigel D."/>
            <person name="Guo Y.-L."/>
        </authorList>
    </citation>
    <scope>NUCLEOTIDE SEQUENCE [LARGE SCALE GENOMIC DNA]</scope>
    <source>
        <strain evidence="2">cv. MN47</strain>
    </source>
</reference>
<name>D7M180_ARALL</name>
<protein>
    <submittedName>
        <fullName evidence="1">Predicted protein</fullName>
    </submittedName>
</protein>
<dbReference type="Gramene" id="fgenesh1_pg.C_scaffold_6000650">
    <property type="protein sequence ID" value="fgenesh1_pg.C_scaffold_6000650"/>
    <property type="gene ID" value="fgenesh1_pg.C_scaffold_6000650"/>
</dbReference>
<keyword evidence="2" id="KW-1185">Reference proteome</keyword>
<accession>D7M180</accession>
<dbReference type="AlphaFoldDB" id="D7M180"/>
<organism evidence="2">
    <name type="scientific">Arabidopsis lyrata subsp. lyrata</name>
    <name type="common">Lyre-leaved rock-cress</name>
    <dbReference type="NCBI Taxonomy" id="81972"/>
    <lineage>
        <taxon>Eukaryota</taxon>
        <taxon>Viridiplantae</taxon>
        <taxon>Streptophyta</taxon>
        <taxon>Embryophyta</taxon>
        <taxon>Tracheophyta</taxon>
        <taxon>Spermatophyta</taxon>
        <taxon>Magnoliopsida</taxon>
        <taxon>eudicotyledons</taxon>
        <taxon>Gunneridae</taxon>
        <taxon>Pentapetalae</taxon>
        <taxon>rosids</taxon>
        <taxon>malvids</taxon>
        <taxon>Brassicales</taxon>
        <taxon>Brassicaceae</taxon>
        <taxon>Camelineae</taxon>
        <taxon>Arabidopsis</taxon>
    </lineage>
</organism>
<dbReference type="EMBL" id="GL348718">
    <property type="protein sequence ID" value="EFH49597.1"/>
    <property type="molecule type" value="Genomic_DNA"/>
</dbReference>